<reference evidence="3 4" key="1">
    <citation type="submission" date="2017-01" db="EMBL/GenBank/DDBJ databases">
        <authorList>
            <person name="Mah S.A."/>
            <person name="Swanson W.J."/>
            <person name="Moy G.W."/>
            <person name="Vacquier V.D."/>
        </authorList>
    </citation>
    <scope>NUCLEOTIDE SEQUENCE [LARGE SCALE GENOMIC DNA]</scope>
    <source>
        <strain evidence="3 4">DSM 7027</strain>
    </source>
</reference>
<dbReference type="Gene3D" id="1.10.150.690">
    <property type="entry name" value="DUF2063"/>
    <property type="match status" value="1"/>
</dbReference>
<dbReference type="EMBL" id="FTMN01000006">
    <property type="protein sequence ID" value="SIQ60787.1"/>
    <property type="molecule type" value="Genomic_DNA"/>
</dbReference>
<evidence type="ECO:0000313" key="4">
    <source>
        <dbReference type="Proteomes" id="UP000186895"/>
    </source>
</evidence>
<dbReference type="Pfam" id="PF22106">
    <property type="entry name" value="NGO1945_C"/>
    <property type="match status" value="1"/>
</dbReference>
<evidence type="ECO:0000313" key="3">
    <source>
        <dbReference type="EMBL" id="SIQ60787.1"/>
    </source>
</evidence>
<organism evidence="3 4">
    <name type="scientific">Marinobacterium stanieri</name>
    <dbReference type="NCBI Taxonomy" id="49186"/>
    <lineage>
        <taxon>Bacteria</taxon>
        <taxon>Pseudomonadati</taxon>
        <taxon>Pseudomonadota</taxon>
        <taxon>Gammaproteobacteria</taxon>
        <taxon>Oceanospirillales</taxon>
        <taxon>Oceanospirillaceae</taxon>
        <taxon>Marinobacterium</taxon>
    </lineage>
</organism>
<accession>A0A1N6U5I0</accession>
<protein>
    <submittedName>
        <fullName evidence="3">Uncharacterized protein</fullName>
    </submittedName>
</protein>
<dbReference type="STRING" id="49186.SAMN05421647_106210"/>
<sequence>MTASVPEADFVQRQRRFADQIRNPDQPVPEGIEARRMQVYVDLFFSNISGFLEGAFPIYRGLCSDDFWAAEVRRFMQEYSSHSPLFRDLAQAYRDYVEQSRAPQPEDPPFLQELLHYEWVELALDIAEEDPFTDVSTAPVTAEQLLQEHPLVSPLAWSLSYQWPVHQICADFQPDKPPEQPTWLLVYRDRKDSVEFMELNAVSAHLLWSLNQHPELSGREVLQQMADELPQLPADTIFQGGLDLMQQFVSRDIIFATAPCEETGP</sequence>
<dbReference type="InterPro" id="IPR018640">
    <property type="entry name" value="DUF2063"/>
</dbReference>
<feature type="domain" description="NGO1945-like C-terminal" evidence="2">
    <location>
        <begin position="153"/>
        <end position="248"/>
    </location>
</feature>
<dbReference type="InterPro" id="IPR054098">
    <property type="entry name" value="NGO1945-like_C"/>
</dbReference>
<evidence type="ECO:0000259" key="1">
    <source>
        <dbReference type="Pfam" id="PF09836"/>
    </source>
</evidence>
<dbReference type="RefSeq" id="WP_076463519.1">
    <property type="nucleotide sequence ID" value="NZ_FTMN01000006.1"/>
</dbReference>
<proteinExistence type="predicted"/>
<dbReference type="eggNOG" id="COG3219">
    <property type="taxonomic scope" value="Bacteria"/>
</dbReference>
<dbReference type="InterPro" id="IPR044922">
    <property type="entry name" value="DUF2063_N_sf"/>
</dbReference>
<dbReference type="Gene3D" id="3.90.930.50">
    <property type="match status" value="1"/>
</dbReference>
<name>A0A1N6U5I0_9GAMM</name>
<feature type="domain" description="Putative DNA-binding" evidence="1">
    <location>
        <begin position="12"/>
        <end position="96"/>
    </location>
</feature>
<dbReference type="Proteomes" id="UP000186895">
    <property type="component" value="Unassembled WGS sequence"/>
</dbReference>
<gene>
    <name evidence="3" type="ORF">SAMN05421647_106210</name>
</gene>
<dbReference type="Pfam" id="PF09836">
    <property type="entry name" value="DUF2063"/>
    <property type="match status" value="1"/>
</dbReference>
<dbReference type="AlphaFoldDB" id="A0A1N6U5I0"/>
<keyword evidence="4" id="KW-1185">Reference proteome</keyword>
<evidence type="ECO:0000259" key="2">
    <source>
        <dbReference type="Pfam" id="PF22106"/>
    </source>
</evidence>